<name>A0AAV7SYG5_PLEWA</name>
<sequence length="317" mass="35701">MAYYTVEDDYYQDTPEVPTEQQMEARLVEALGHHVHGSVNQALIKALKPFAQPLMRFGERELLERSPSENEIRDDQILDMGVYQRFPMGHASSAEILAHMAASVLKDHKYGHHSNLDFSGSFSLPASRARESSSSDTLESDKERADPKLAKHKKKTHHTEVSPLNNVCFDLENIIHPRSTEWVPCPEVAHYVQDSMRKVFDKDIRSTLCSGCPQPALIGKVADTPELDSSMATVLKKFAKDIKKGLDRAWKECQDKLLDIAGPLTKILELVVQAKESHAPLHPEMVLEWAQRAIYILDNINCPMSSERLSSCTLIQS</sequence>
<dbReference type="EMBL" id="JANPWB010000007">
    <property type="protein sequence ID" value="KAJ1169167.1"/>
    <property type="molecule type" value="Genomic_DNA"/>
</dbReference>
<protein>
    <submittedName>
        <fullName evidence="2">Uncharacterized protein</fullName>
    </submittedName>
</protein>
<organism evidence="2 3">
    <name type="scientific">Pleurodeles waltl</name>
    <name type="common">Iberian ribbed newt</name>
    <dbReference type="NCBI Taxonomy" id="8319"/>
    <lineage>
        <taxon>Eukaryota</taxon>
        <taxon>Metazoa</taxon>
        <taxon>Chordata</taxon>
        <taxon>Craniata</taxon>
        <taxon>Vertebrata</taxon>
        <taxon>Euteleostomi</taxon>
        <taxon>Amphibia</taxon>
        <taxon>Batrachia</taxon>
        <taxon>Caudata</taxon>
        <taxon>Salamandroidea</taxon>
        <taxon>Salamandridae</taxon>
        <taxon>Pleurodelinae</taxon>
        <taxon>Pleurodeles</taxon>
    </lineage>
</organism>
<feature type="region of interest" description="Disordered" evidence="1">
    <location>
        <begin position="129"/>
        <end position="158"/>
    </location>
</feature>
<feature type="compositionally biased region" description="Basic and acidic residues" evidence="1">
    <location>
        <begin position="129"/>
        <end position="149"/>
    </location>
</feature>
<dbReference type="AlphaFoldDB" id="A0AAV7SYG5"/>
<reference evidence="2" key="1">
    <citation type="journal article" date="2022" name="bioRxiv">
        <title>Sequencing and chromosome-scale assembly of the giantPleurodeles waltlgenome.</title>
        <authorList>
            <person name="Brown T."/>
            <person name="Elewa A."/>
            <person name="Iarovenko S."/>
            <person name="Subramanian E."/>
            <person name="Araus A.J."/>
            <person name="Petzold A."/>
            <person name="Susuki M."/>
            <person name="Suzuki K.-i.T."/>
            <person name="Hayashi T."/>
            <person name="Toyoda A."/>
            <person name="Oliveira C."/>
            <person name="Osipova E."/>
            <person name="Leigh N.D."/>
            <person name="Simon A."/>
            <person name="Yun M.H."/>
        </authorList>
    </citation>
    <scope>NUCLEOTIDE SEQUENCE</scope>
    <source>
        <strain evidence="2">20211129_DDA</strain>
        <tissue evidence="2">Liver</tissue>
    </source>
</reference>
<comment type="caution">
    <text evidence="2">The sequence shown here is derived from an EMBL/GenBank/DDBJ whole genome shotgun (WGS) entry which is preliminary data.</text>
</comment>
<proteinExistence type="predicted"/>
<evidence type="ECO:0000313" key="2">
    <source>
        <dbReference type="EMBL" id="KAJ1169167.1"/>
    </source>
</evidence>
<evidence type="ECO:0000256" key="1">
    <source>
        <dbReference type="SAM" id="MobiDB-lite"/>
    </source>
</evidence>
<keyword evidence="3" id="KW-1185">Reference proteome</keyword>
<accession>A0AAV7SYG5</accession>
<gene>
    <name evidence="2" type="ORF">NDU88_001073</name>
</gene>
<dbReference type="Proteomes" id="UP001066276">
    <property type="component" value="Chromosome 4_1"/>
</dbReference>
<evidence type="ECO:0000313" key="3">
    <source>
        <dbReference type="Proteomes" id="UP001066276"/>
    </source>
</evidence>